<gene>
    <name evidence="2" type="ORF">VKT23_017608</name>
</gene>
<dbReference type="EMBL" id="JBANRG010000073">
    <property type="protein sequence ID" value="KAK7439386.1"/>
    <property type="molecule type" value="Genomic_DNA"/>
</dbReference>
<keyword evidence="1" id="KW-0472">Membrane</keyword>
<keyword evidence="1" id="KW-0812">Transmembrane</keyword>
<name>A0ABR1IRR0_9AGAR</name>
<organism evidence="2 3">
    <name type="scientific">Marasmiellus scandens</name>
    <dbReference type="NCBI Taxonomy" id="2682957"/>
    <lineage>
        <taxon>Eukaryota</taxon>
        <taxon>Fungi</taxon>
        <taxon>Dikarya</taxon>
        <taxon>Basidiomycota</taxon>
        <taxon>Agaricomycotina</taxon>
        <taxon>Agaricomycetes</taxon>
        <taxon>Agaricomycetidae</taxon>
        <taxon>Agaricales</taxon>
        <taxon>Marasmiineae</taxon>
        <taxon>Omphalotaceae</taxon>
        <taxon>Marasmiellus</taxon>
    </lineage>
</organism>
<feature type="transmembrane region" description="Helical" evidence="1">
    <location>
        <begin position="124"/>
        <end position="146"/>
    </location>
</feature>
<sequence>MTHSFKLPGPNLIISFYRATSITSMPHGLSRVALASTLTIVVGKARATPVPVKIDELANTSNSTSGALLAPVFSVMQRDAVFWTAIAIAVLVNIVQGAITTLIDICEAEALWTVRFRLSLYEHLWWTGIAVTLIASFGSMVVSFLAGNTGESLGIILLSTASSLAVFRYAWPAWRNRHYCLNRWMAWTGPSRTGIEAKLVPYMGGPRDWRKLCNSVQVLRQHPVEAGIAWFYHRTESGPITTDPTDLLKAAHHGPQQTSNVSEQPMEKHSLTFQGLQKPVDTETTPNTPSIPDGVYAPVIPNQSVSLLWGIKLGFSPRVSRGVLSVPKKLLTSYPRTESDHDGRALCLAHGIFGRNKGLQPQTFILQLDLKKLEEKSVQWPRPSKVLRSYYLRDMQNMYGPLGDSFVNCATELALLLADTRPSIIYDWLAANLEHQDLDLNRRAAELGASNDDLQLLYRLSYAAMLVSLSSHALGHRSRPEMTIFKAYVTRVEGRPGLPEWACNEELQERLKNEHEGIDPRSDLDGLVEAVLPLYRFPPESQET</sequence>
<evidence type="ECO:0000313" key="3">
    <source>
        <dbReference type="Proteomes" id="UP001498398"/>
    </source>
</evidence>
<dbReference type="EMBL" id="JBANRG010000073">
    <property type="protein sequence ID" value="KAK7439385.1"/>
    <property type="molecule type" value="Genomic_DNA"/>
</dbReference>
<reference evidence="2 3" key="1">
    <citation type="submission" date="2024-01" db="EMBL/GenBank/DDBJ databases">
        <title>A draft genome for the cacao thread blight pathogen Marasmiellus scandens.</title>
        <authorList>
            <person name="Baruah I.K."/>
            <person name="Leung J."/>
            <person name="Bukari Y."/>
            <person name="Amoako-Attah I."/>
            <person name="Meinhardt L.W."/>
            <person name="Bailey B.A."/>
            <person name="Cohen S.P."/>
        </authorList>
    </citation>
    <scope>NUCLEOTIDE SEQUENCE [LARGE SCALE GENOMIC DNA]</scope>
    <source>
        <strain evidence="2 3">GH-19</strain>
    </source>
</reference>
<proteinExistence type="predicted"/>
<evidence type="ECO:0000313" key="2">
    <source>
        <dbReference type="EMBL" id="KAK7439385.1"/>
    </source>
</evidence>
<comment type="caution">
    <text evidence="2">The sequence shown here is derived from an EMBL/GenBank/DDBJ whole genome shotgun (WGS) entry which is preliminary data.</text>
</comment>
<keyword evidence="3" id="KW-1185">Reference proteome</keyword>
<feature type="transmembrane region" description="Helical" evidence="1">
    <location>
        <begin position="152"/>
        <end position="171"/>
    </location>
</feature>
<accession>A0ABR1IRR0</accession>
<dbReference type="Proteomes" id="UP001498398">
    <property type="component" value="Unassembled WGS sequence"/>
</dbReference>
<feature type="transmembrane region" description="Helical" evidence="1">
    <location>
        <begin position="80"/>
        <end position="103"/>
    </location>
</feature>
<evidence type="ECO:0000256" key="1">
    <source>
        <dbReference type="SAM" id="Phobius"/>
    </source>
</evidence>
<keyword evidence="1" id="KW-1133">Transmembrane helix</keyword>
<protein>
    <submittedName>
        <fullName evidence="2">Uncharacterized protein</fullName>
    </submittedName>
</protein>